<dbReference type="EMBL" id="FOZK01000001">
    <property type="protein sequence ID" value="SFR90901.1"/>
    <property type="molecule type" value="Genomic_DNA"/>
</dbReference>
<accession>A0A1I6KI66</accession>
<dbReference type="Proteomes" id="UP000199062">
    <property type="component" value="Unassembled WGS sequence"/>
</dbReference>
<protein>
    <submittedName>
        <fullName evidence="1">Uncharacterized protein</fullName>
    </submittedName>
</protein>
<dbReference type="RefSeq" id="WP_177227139.1">
    <property type="nucleotide sequence ID" value="NZ_FOZK01000001.1"/>
</dbReference>
<name>A0A1I6KI66_9EURY</name>
<keyword evidence="2" id="KW-1185">Reference proteome</keyword>
<sequence>MWGGIGGGVTSLLITPVGWSTAFLLGNGALSADGLSLTRLRPVAADSSDLRETERLA</sequence>
<gene>
    <name evidence="1" type="ORF">SAMN05216559_0851</name>
</gene>
<proteinExistence type="predicted"/>
<reference evidence="1 2" key="1">
    <citation type="submission" date="2016-10" db="EMBL/GenBank/DDBJ databases">
        <authorList>
            <person name="de Groot N.N."/>
        </authorList>
    </citation>
    <scope>NUCLEOTIDE SEQUENCE [LARGE SCALE GENOMIC DNA]</scope>
    <source>
        <strain evidence="1 2">CGMCC 1.10457</strain>
    </source>
</reference>
<organism evidence="1 2">
    <name type="scientific">Halomicrobium zhouii</name>
    <dbReference type="NCBI Taxonomy" id="767519"/>
    <lineage>
        <taxon>Archaea</taxon>
        <taxon>Methanobacteriati</taxon>
        <taxon>Methanobacteriota</taxon>
        <taxon>Stenosarchaea group</taxon>
        <taxon>Halobacteria</taxon>
        <taxon>Halobacteriales</taxon>
        <taxon>Haloarculaceae</taxon>
        <taxon>Halomicrobium</taxon>
    </lineage>
</organism>
<dbReference type="STRING" id="767519.SAMN05216559_0851"/>
<dbReference type="AlphaFoldDB" id="A0A1I6KI66"/>
<evidence type="ECO:0000313" key="2">
    <source>
        <dbReference type="Proteomes" id="UP000199062"/>
    </source>
</evidence>
<evidence type="ECO:0000313" key="1">
    <source>
        <dbReference type="EMBL" id="SFR90901.1"/>
    </source>
</evidence>